<dbReference type="RefSeq" id="WP_022629229.1">
    <property type="nucleotide sequence ID" value="NZ_ATAE01000041.1"/>
</dbReference>
<comment type="caution">
    <text evidence="1">The sequence shown here is derived from an EMBL/GenBank/DDBJ whole genome shotgun (WGS) entry which is preliminary data.</text>
</comment>
<reference evidence="1 2" key="1">
    <citation type="journal article" date="2013" name="Genome Announc.">
        <title>Genome Sequence of the Extreme Obligate Alkaliphile Bacillus marmarensis Strain DSM 21297.</title>
        <authorList>
            <person name="Wernick D.G."/>
            <person name="Choi K.Y."/>
            <person name="Tat C.A."/>
            <person name="Lafontaine Rivera J.G."/>
            <person name="Liao J.C."/>
        </authorList>
    </citation>
    <scope>NUCLEOTIDE SEQUENCE [LARGE SCALE GENOMIC DNA]</scope>
    <source>
        <strain evidence="1 2">DSM 21297</strain>
    </source>
</reference>
<dbReference type="AlphaFoldDB" id="U6SKZ7"/>
<evidence type="ECO:0000313" key="1">
    <source>
        <dbReference type="EMBL" id="ERN52057.1"/>
    </source>
</evidence>
<evidence type="ECO:0000313" key="2">
    <source>
        <dbReference type="Proteomes" id="UP000017170"/>
    </source>
</evidence>
<sequence length="483" mass="56129">MTIKVFKPFFFTKDGQLKAAPISFDKELIEKGSSVASEDNLKRSIDFKQEMTSYSVTYYKNQLINIIEKIEVFNTNSTIDDLRKIEDGIHELPFVHWREELLGYTTELRRALDLKVELARFIQDADKYETMNRNNKLKELDTLISRYPFEDQAIMIDQIKELKSRFNIAEDYHKIEQHVNELELMVGELSAEPFSVIKYKEMLEKKRYVKQMLSAQAPSDQKNTQLKKVRQLQKNTAGYQAKLFSLLRREKVWSETALKSLEIEVVNSLEDNSRALEMISNLSMKTMSDQAIKEEITEIVAFCLAQEAETAEQLNEAILSLEYNEYINLRPEDRLFVINRFFYEYRGKLETYYTVSELLGALKPFINHFHEDIDKANTAATPDPMIQVLKSFNLFENSSYTLEEINKAARYLLLVNKNVKINSIATLKQYFDKGIGLSEEELSSYEADHSLLLQTMDENKKGNEKRVTIIGKGNTADTLTFLN</sequence>
<accession>U6SKZ7</accession>
<organism evidence="1 2">
    <name type="scientific">Alkalihalophilus marmarensis DSM 21297</name>
    <dbReference type="NCBI Taxonomy" id="1188261"/>
    <lineage>
        <taxon>Bacteria</taxon>
        <taxon>Bacillati</taxon>
        <taxon>Bacillota</taxon>
        <taxon>Bacilli</taxon>
        <taxon>Bacillales</taxon>
        <taxon>Bacillaceae</taxon>
        <taxon>Alkalihalophilus</taxon>
    </lineage>
</organism>
<dbReference type="EMBL" id="ATAE01000041">
    <property type="protein sequence ID" value="ERN52057.1"/>
    <property type="molecule type" value="Genomic_DNA"/>
</dbReference>
<name>U6SKZ7_9BACI</name>
<proteinExistence type="predicted"/>
<gene>
    <name evidence="1" type="ORF">A33I_18360</name>
</gene>
<dbReference type="Proteomes" id="UP000017170">
    <property type="component" value="Unassembled WGS sequence"/>
</dbReference>
<dbReference type="PATRIC" id="fig|1188261.3.peg.3162"/>
<keyword evidence="2" id="KW-1185">Reference proteome</keyword>
<protein>
    <submittedName>
        <fullName evidence="1">Uncharacterized protein</fullName>
    </submittedName>
</protein>